<dbReference type="OMA" id="IHERRSY"/>
<name>A5D9X3_PICGU</name>
<proteinExistence type="predicted"/>
<dbReference type="Proteomes" id="UP000001997">
    <property type="component" value="Unassembled WGS sequence"/>
</dbReference>
<dbReference type="InParanoid" id="A5D9X3"/>
<dbReference type="GeneID" id="5128753"/>
<dbReference type="OrthoDB" id="4026683at2759"/>
<dbReference type="RefSeq" id="XP_001486701.2">
    <property type="nucleotide sequence ID" value="XM_001486651.1"/>
</dbReference>
<dbReference type="eggNOG" id="ENOG502RQ2Z">
    <property type="taxonomic scope" value="Eukaryota"/>
</dbReference>
<dbReference type="KEGG" id="pgu:PGUG_00078"/>
<feature type="region of interest" description="Disordered" evidence="1">
    <location>
        <begin position="1"/>
        <end position="30"/>
    </location>
</feature>
<dbReference type="AlphaFoldDB" id="A5D9X3"/>
<evidence type="ECO:0000256" key="1">
    <source>
        <dbReference type="SAM" id="MobiDB-lite"/>
    </source>
</evidence>
<protein>
    <submittedName>
        <fullName evidence="2">Uncharacterized protein</fullName>
    </submittedName>
</protein>
<evidence type="ECO:0000313" key="2">
    <source>
        <dbReference type="EMBL" id="EDK35980.2"/>
    </source>
</evidence>
<reference evidence="2 3" key="1">
    <citation type="journal article" date="2009" name="Nature">
        <title>Evolution of pathogenicity and sexual reproduction in eight Candida genomes.</title>
        <authorList>
            <person name="Butler G."/>
            <person name="Rasmussen M.D."/>
            <person name="Lin M.F."/>
            <person name="Santos M.A."/>
            <person name="Sakthikumar S."/>
            <person name="Munro C.A."/>
            <person name="Rheinbay E."/>
            <person name="Grabherr M."/>
            <person name="Forche A."/>
            <person name="Reedy J.L."/>
            <person name="Agrafioti I."/>
            <person name="Arnaud M.B."/>
            <person name="Bates S."/>
            <person name="Brown A.J."/>
            <person name="Brunke S."/>
            <person name="Costanzo M.C."/>
            <person name="Fitzpatrick D.A."/>
            <person name="de Groot P.W."/>
            <person name="Harris D."/>
            <person name="Hoyer L.L."/>
            <person name="Hube B."/>
            <person name="Klis F.M."/>
            <person name="Kodira C."/>
            <person name="Lennard N."/>
            <person name="Logue M.E."/>
            <person name="Martin R."/>
            <person name="Neiman A.M."/>
            <person name="Nikolaou E."/>
            <person name="Quail M.A."/>
            <person name="Quinn J."/>
            <person name="Santos M.C."/>
            <person name="Schmitzberger F.F."/>
            <person name="Sherlock G."/>
            <person name="Shah P."/>
            <person name="Silverstein K.A."/>
            <person name="Skrzypek M.S."/>
            <person name="Soll D."/>
            <person name="Staggs R."/>
            <person name="Stansfield I."/>
            <person name="Stumpf M.P."/>
            <person name="Sudbery P.E."/>
            <person name="Srikantha T."/>
            <person name="Zeng Q."/>
            <person name="Berman J."/>
            <person name="Berriman M."/>
            <person name="Heitman J."/>
            <person name="Gow N.A."/>
            <person name="Lorenz M.C."/>
            <person name="Birren B.W."/>
            <person name="Kellis M."/>
            <person name="Cuomo C.A."/>
        </authorList>
    </citation>
    <scope>NUCLEOTIDE SEQUENCE [LARGE SCALE GENOMIC DNA]</scope>
    <source>
        <strain evidence="3">ATCC 6260 / CBS 566 / DSM 6381 / JCM 1539 / NBRC 10279 / NRRL Y-324</strain>
    </source>
</reference>
<evidence type="ECO:0000313" key="3">
    <source>
        <dbReference type="Proteomes" id="UP000001997"/>
    </source>
</evidence>
<accession>A5D9X3</accession>
<dbReference type="EMBL" id="CH408155">
    <property type="protein sequence ID" value="EDK35980.2"/>
    <property type="molecule type" value="Genomic_DNA"/>
</dbReference>
<dbReference type="HOGENOM" id="CLU_056751_0_0_1"/>
<keyword evidence="3" id="KW-1185">Reference proteome</keyword>
<organism evidence="2 3">
    <name type="scientific">Meyerozyma guilliermondii (strain ATCC 6260 / CBS 566 / DSM 6381 / JCM 1539 / NBRC 10279 / NRRL Y-324)</name>
    <name type="common">Yeast</name>
    <name type="synonym">Candida guilliermondii</name>
    <dbReference type="NCBI Taxonomy" id="294746"/>
    <lineage>
        <taxon>Eukaryota</taxon>
        <taxon>Fungi</taxon>
        <taxon>Dikarya</taxon>
        <taxon>Ascomycota</taxon>
        <taxon>Saccharomycotina</taxon>
        <taxon>Pichiomycetes</taxon>
        <taxon>Debaryomycetaceae</taxon>
        <taxon>Meyerozyma</taxon>
    </lineage>
</organism>
<sequence length="336" mass="39027">MSPFSEKKGKRFQVKDAEQVPPYSGTDQPIFLESKHNNQQLPDYHQAHHAGTFHYKFVMAEKSLKQNHYVFVSADSMGKYRSFKGVSSDSPIDTHQKVSTLQHQGIGIPLLSANIAWKENFKIDKSMTIYKYNRPPKMRLFDKNLDKELFCVVKLRESAQYYRYEFEFVKSNRKMTFFLHRKHPFGDVCFSGSDIRYRWLHSKYSMWRDRYRYDILRLPSTQPSLLDGMDMEKNKLNPSNKLVGSKLAAFTLPTRKVSDSIKGGQTFGGIEYFRNYSLKRYSQDATMDLNVPKTSPGADPESISSVDEHTLELLCMGLVLHKRESDRRAERRNSGG</sequence>
<dbReference type="VEuPathDB" id="FungiDB:PGUG_00078"/>
<gene>
    <name evidence="2" type="ORF">PGUG_00078</name>
</gene>